<reference evidence="1 2" key="1">
    <citation type="submission" date="2019-03" db="EMBL/GenBank/DDBJ databases">
        <title>Single cell metagenomics reveals metabolic interactions within the superorganism composed of flagellate Streblomastix strix and complex community of Bacteroidetes bacteria on its surface.</title>
        <authorList>
            <person name="Treitli S.C."/>
            <person name="Kolisko M."/>
            <person name="Husnik F."/>
            <person name="Keeling P."/>
            <person name="Hampl V."/>
        </authorList>
    </citation>
    <scope>NUCLEOTIDE SEQUENCE [LARGE SCALE GENOMIC DNA]</scope>
    <source>
        <strain evidence="1">ST1C</strain>
    </source>
</reference>
<dbReference type="SUPFAM" id="SSF53254">
    <property type="entry name" value="Phosphoglycerate mutase-like"/>
    <property type="match status" value="1"/>
</dbReference>
<evidence type="ECO:0000313" key="2">
    <source>
        <dbReference type="Proteomes" id="UP000324800"/>
    </source>
</evidence>
<gene>
    <name evidence="1" type="ORF">EZS28_041515</name>
</gene>
<organism evidence="1 2">
    <name type="scientific">Streblomastix strix</name>
    <dbReference type="NCBI Taxonomy" id="222440"/>
    <lineage>
        <taxon>Eukaryota</taxon>
        <taxon>Metamonada</taxon>
        <taxon>Preaxostyla</taxon>
        <taxon>Oxymonadida</taxon>
        <taxon>Streblomastigidae</taxon>
        <taxon>Streblomastix</taxon>
    </lineage>
</organism>
<dbReference type="AlphaFoldDB" id="A0A5J4TXX8"/>
<accession>A0A5J4TXX8</accession>
<dbReference type="EMBL" id="SNRW01023506">
    <property type="protein sequence ID" value="KAA6362958.1"/>
    <property type="molecule type" value="Genomic_DNA"/>
</dbReference>
<dbReference type="Proteomes" id="UP000324800">
    <property type="component" value="Unassembled WGS sequence"/>
</dbReference>
<protein>
    <submittedName>
        <fullName evidence="1">Uncharacterized protein</fullName>
    </submittedName>
</protein>
<comment type="caution">
    <text evidence="1">The sequence shown here is derived from an EMBL/GenBank/DDBJ whole genome shotgun (WGS) entry which is preliminary data.</text>
</comment>
<evidence type="ECO:0000313" key="1">
    <source>
        <dbReference type="EMBL" id="KAA6362958.1"/>
    </source>
</evidence>
<name>A0A5J4TXX8_9EUKA</name>
<dbReference type="Gene3D" id="3.40.50.1240">
    <property type="entry name" value="Phosphoglycerate mutase-like"/>
    <property type="match status" value="1"/>
</dbReference>
<sequence>MRFTSCPKALEAMIKSKELAKYEKDNEQWITQLQKILKSNDSGWDFFAILDSLVCLKQIGYPLPEGMSEDLYNKAEKGRDDYFNFVLHFIDNQWCDVASGFFFNEVSPIQLYSI</sequence>
<proteinExistence type="predicted"/>
<dbReference type="InterPro" id="IPR029033">
    <property type="entry name" value="His_PPase_superfam"/>
</dbReference>